<protein>
    <submittedName>
        <fullName evidence="3">Uncharacterized protein</fullName>
    </submittedName>
</protein>
<feature type="region of interest" description="Disordered" evidence="1">
    <location>
        <begin position="86"/>
        <end position="105"/>
    </location>
</feature>
<dbReference type="Pfam" id="PF11915">
    <property type="entry name" value="DUF3433"/>
    <property type="match status" value="2"/>
</dbReference>
<dbReference type="HOGENOM" id="CLU_003000_2_0_1"/>
<feature type="transmembrane region" description="Helical" evidence="2">
    <location>
        <begin position="655"/>
        <end position="673"/>
    </location>
</feature>
<feature type="transmembrane region" description="Helical" evidence="2">
    <location>
        <begin position="234"/>
        <end position="259"/>
    </location>
</feature>
<sequence>MISHSNRAQSSSKDDRRSQEYEPIAGTDENFTQHVYQAEIQETPSNERESETSGENPTDPDLRHVGEGEPSERDELMENAGISSLRRKHPNSQLHSSESPNRLSGFNIGAEEKAYVDEGRTWRPDWLRPFVLAKFVVFFSCTTVALLIVSCYSLEQDGLFRTQSSFTFVWRFGPTAVLTLVAGLWARVDLQAQRYNIWIILSKGQSLDDVDYNLDYPSMMVPTILYQSLRRKHLLVFLVTLISLLVKVQIVLVPSLFYLGQAGLSRPTPVRILDAFKAPDEGSGSADSGSSTSALNGSSAYYVARAINDFNLSYPFGVAEEAAHQLFKPRGTTDAPITVIVDGFFTEMHCLRLESFEVQSPTSSFDLVLNFEGCHDLPHRTTKSNETIWELSAPLNRDRPCRKIPQENPQYIFSALTMRNVSESSLSLEIDAFAAVICSPTAWTSPVEIMDDGINPRLRILGSQSRTPHSVNVWTMIERSLPIDFVPSGGLGSSSYLSNYGDFKYGPAGVWAQYQSKAANGQTGPLNTTEALYNSMVGLVRKLGPLAGHYSLRHESSKEIMGSERRQAEKLKVEYRVGYPMVSLFAVIASINIFILIRYREETMLWDRDPATVLGNMLFFHTRQKAVDQISYFEEKHMDAWRSRNRFVPFILKKWVQSAFTVAVLITIAALLYTMKLSDAESGLPPTEGNNYLLWTSLPTLIMLGVSLYTASFNASLRSLFTLHSLTKRLCHSKQLDNSLLDMLGPRALLTAVRRKAWSISLSQSLASLCAILTTIASTLLTAESVSRRDEFQLRQHSWFGKRPLEPDDQYYWNNRAFVGSLVLQEGENLTYPENTFRDLAFPSIGDLPPSVTKATDGNPVELSLPAATLVSRCERRAVNISSTTDVDGALYYNVRIPVTCADGTPDTMNAFIPRPSKPTEDSKKWPTAYAEIWGFEESKWSSQSANSSACAMEAFHNRSVLDSASSVSKVYLWEGSNSSKTDIESLQAWQCRYSWEKIMVSVEMVYVDGKLVMNHTSPPRPDRSTSSPWEHPIPVPYLDPQTDGLGAESFGSAFPEVTRSQGLVSYFNAFSILVPPYGKVPLEAFGDPEQSWKILEALNYNRALLSAQILNIENRIAVEDMPSDGLEPLSAVLINNDAKRLVQNPTSTYLLVSILGTVGIVHIFMLLSSALRRFTTWRRGLLDMDVTGEAPDGFSSIAMMAALLDSSNFAKHIPEDSHKLPKNELYNRLSSTRFRMGWFQKRSDGTKHFTVGVMDDDDFKFVGSKKDVDDENLGNEDVNRQDLNGQDLDSPDVESQGVDNQDLEIQAVDGQDIDNEDAVGDDISKGEQGPEIASTGRPTSTD</sequence>
<organism evidence="3 4">
    <name type="scientific">Colletotrichum fioriniae PJ7</name>
    <dbReference type="NCBI Taxonomy" id="1445577"/>
    <lineage>
        <taxon>Eukaryota</taxon>
        <taxon>Fungi</taxon>
        <taxon>Dikarya</taxon>
        <taxon>Ascomycota</taxon>
        <taxon>Pezizomycotina</taxon>
        <taxon>Sordariomycetes</taxon>
        <taxon>Hypocreomycetidae</taxon>
        <taxon>Glomerellales</taxon>
        <taxon>Glomerellaceae</taxon>
        <taxon>Colletotrichum</taxon>
        <taxon>Colletotrichum acutatum species complex</taxon>
    </lineage>
</organism>
<feature type="compositionally biased region" description="Basic and acidic residues" evidence="1">
    <location>
        <begin position="60"/>
        <end position="73"/>
    </location>
</feature>
<feature type="compositionally biased region" description="Polar residues" evidence="1">
    <location>
        <begin position="29"/>
        <end position="44"/>
    </location>
</feature>
<keyword evidence="4" id="KW-1185">Reference proteome</keyword>
<feature type="transmembrane region" description="Helical" evidence="2">
    <location>
        <begin position="130"/>
        <end position="148"/>
    </location>
</feature>
<dbReference type="OrthoDB" id="4848123at2759"/>
<feature type="region of interest" description="Disordered" evidence="1">
    <location>
        <begin position="1"/>
        <end position="73"/>
    </location>
</feature>
<dbReference type="Proteomes" id="UP000020467">
    <property type="component" value="Unassembled WGS sequence"/>
</dbReference>
<feature type="compositionally biased region" description="Acidic residues" evidence="1">
    <location>
        <begin position="1312"/>
        <end position="1321"/>
    </location>
</feature>
<dbReference type="PANTHER" id="PTHR37544">
    <property type="entry name" value="SPRAY-RELATED"/>
    <property type="match status" value="1"/>
</dbReference>
<feature type="transmembrane region" description="Helical" evidence="2">
    <location>
        <begin position="168"/>
        <end position="186"/>
    </location>
</feature>
<reference evidence="3 4" key="1">
    <citation type="submission" date="2014-02" db="EMBL/GenBank/DDBJ databases">
        <title>The genome sequence of Colletotrichum fioriniae PJ7.</title>
        <authorList>
            <person name="Baroncelli R."/>
            <person name="Thon M.R."/>
        </authorList>
    </citation>
    <scope>NUCLEOTIDE SEQUENCE [LARGE SCALE GENOMIC DNA]</scope>
    <source>
        <strain evidence="3 4">PJ7</strain>
    </source>
</reference>
<comment type="caution">
    <text evidence="3">The sequence shown here is derived from an EMBL/GenBank/DDBJ whole genome shotgun (WGS) entry which is preliminary data.</text>
</comment>
<evidence type="ECO:0000256" key="1">
    <source>
        <dbReference type="SAM" id="MobiDB-lite"/>
    </source>
</evidence>
<dbReference type="eggNOG" id="ENOG502RR3V">
    <property type="taxonomic scope" value="Eukaryota"/>
</dbReference>
<dbReference type="KEGG" id="cfj:CFIO01_07193"/>
<gene>
    <name evidence="3" type="ORF">CFIO01_07193</name>
</gene>
<dbReference type="InterPro" id="IPR021840">
    <property type="entry name" value="DUF3433"/>
</dbReference>
<keyword evidence="2" id="KW-1133">Transmembrane helix</keyword>
<keyword evidence="2" id="KW-0472">Membrane</keyword>
<feature type="compositionally biased region" description="Polar residues" evidence="1">
    <location>
        <begin position="91"/>
        <end position="104"/>
    </location>
</feature>
<feature type="transmembrane region" description="Helical" evidence="2">
    <location>
        <begin position="693"/>
        <end position="711"/>
    </location>
</feature>
<feature type="region of interest" description="Disordered" evidence="1">
    <location>
        <begin position="1267"/>
        <end position="1343"/>
    </location>
</feature>
<feature type="compositionally biased region" description="Polar residues" evidence="1">
    <location>
        <begin position="1"/>
        <end position="11"/>
    </location>
</feature>
<evidence type="ECO:0000256" key="2">
    <source>
        <dbReference type="SAM" id="Phobius"/>
    </source>
</evidence>
<name>A0A010RLA0_9PEZI</name>
<accession>A0A010RLA0</accession>
<feature type="transmembrane region" description="Helical" evidence="2">
    <location>
        <begin position="577"/>
        <end position="597"/>
    </location>
</feature>
<evidence type="ECO:0000313" key="4">
    <source>
        <dbReference type="Proteomes" id="UP000020467"/>
    </source>
</evidence>
<dbReference type="EMBL" id="JARH01000377">
    <property type="protein sequence ID" value="EXF81221.1"/>
    <property type="molecule type" value="Genomic_DNA"/>
</dbReference>
<dbReference type="PANTHER" id="PTHR37544:SF3">
    <property type="entry name" value="SPRAY"/>
    <property type="match status" value="1"/>
</dbReference>
<keyword evidence="2" id="KW-0812">Transmembrane</keyword>
<evidence type="ECO:0000313" key="3">
    <source>
        <dbReference type="EMBL" id="EXF81221.1"/>
    </source>
</evidence>
<feature type="transmembrane region" description="Helical" evidence="2">
    <location>
        <begin position="1150"/>
        <end position="1172"/>
    </location>
</feature>
<proteinExistence type="predicted"/>